<dbReference type="GO" id="GO:0006913">
    <property type="term" value="P:nucleocytoplasmic transport"/>
    <property type="evidence" value="ECO:0007669"/>
    <property type="project" value="TreeGrafter"/>
</dbReference>
<dbReference type="GO" id="GO:0031267">
    <property type="term" value="F:small GTPase binding"/>
    <property type="evidence" value="ECO:0007669"/>
    <property type="project" value="TreeGrafter"/>
</dbReference>
<evidence type="ECO:0000256" key="3">
    <source>
        <dbReference type="ARBA" id="ARBA00022737"/>
    </source>
</evidence>
<dbReference type="KEGG" id="ehx:EMIHUDRAFT_373341"/>
<dbReference type="InterPro" id="IPR027038">
    <property type="entry name" value="RanGap"/>
</dbReference>
<dbReference type="AlphaFoldDB" id="A0A0D3KH93"/>
<dbReference type="Pfam" id="PF13516">
    <property type="entry name" value="LRR_6"/>
    <property type="match status" value="2"/>
</dbReference>
<reference evidence="5" key="2">
    <citation type="submission" date="2024-10" db="UniProtKB">
        <authorList>
            <consortium name="EnsemblProtists"/>
        </authorList>
    </citation>
    <scope>IDENTIFICATION</scope>
</reference>
<dbReference type="HOGENOM" id="CLU_109218_0_0_1"/>
<dbReference type="RefSeq" id="XP_005787557.1">
    <property type="nucleotide sequence ID" value="XM_005787500.1"/>
</dbReference>
<evidence type="ECO:0000313" key="5">
    <source>
        <dbReference type="EnsemblProtists" id="EOD35128"/>
    </source>
</evidence>
<proteinExistence type="predicted"/>
<dbReference type="InterPro" id="IPR032675">
    <property type="entry name" value="LRR_dom_sf"/>
</dbReference>
<keyword evidence="6" id="KW-1185">Reference proteome</keyword>
<organism evidence="5 6">
    <name type="scientific">Emiliania huxleyi (strain CCMP1516)</name>
    <dbReference type="NCBI Taxonomy" id="280463"/>
    <lineage>
        <taxon>Eukaryota</taxon>
        <taxon>Haptista</taxon>
        <taxon>Haptophyta</taxon>
        <taxon>Prymnesiophyceae</taxon>
        <taxon>Isochrysidales</taxon>
        <taxon>Noelaerhabdaceae</taxon>
        <taxon>Emiliania</taxon>
    </lineage>
</organism>
<dbReference type="EnsemblProtists" id="EOD35128">
    <property type="protein sequence ID" value="EOD35128"/>
    <property type="gene ID" value="EMIHUDRAFT_373341"/>
</dbReference>
<dbReference type="InterPro" id="IPR001611">
    <property type="entry name" value="Leu-rich_rpt"/>
</dbReference>
<dbReference type="GO" id="GO:0005829">
    <property type="term" value="C:cytosol"/>
    <property type="evidence" value="ECO:0007669"/>
    <property type="project" value="TreeGrafter"/>
</dbReference>
<dbReference type="GO" id="GO:0005096">
    <property type="term" value="F:GTPase activator activity"/>
    <property type="evidence" value="ECO:0007669"/>
    <property type="project" value="UniProtKB-KW"/>
</dbReference>
<keyword evidence="2" id="KW-0433">Leucine-rich repeat</keyword>
<dbReference type="GO" id="GO:0048471">
    <property type="term" value="C:perinuclear region of cytoplasm"/>
    <property type="evidence" value="ECO:0007669"/>
    <property type="project" value="TreeGrafter"/>
</dbReference>
<evidence type="ECO:0000313" key="6">
    <source>
        <dbReference type="Proteomes" id="UP000013827"/>
    </source>
</evidence>
<evidence type="ECO:0000256" key="1">
    <source>
        <dbReference type="ARBA" id="ARBA00022468"/>
    </source>
</evidence>
<dbReference type="Proteomes" id="UP000013827">
    <property type="component" value="Unassembled WGS sequence"/>
</dbReference>
<keyword evidence="3" id="KW-0677">Repeat</keyword>
<evidence type="ECO:0000256" key="2">
    <source>
        <dbReference type="ARBA" id="ARBA00022614"/>
    </source>
</evidence>
<sequence length="158" mass="16706">MRAGKEYGYNSLIDDCTQEGGRRPPLLPSAFAAELEKKSFTNGKDDKPLVKRLYEAAFKEQFGKATELKYGFLGWGDAEAAQLSEVLASGAAPRLETLYLKRNKIGDEGCKALAAALGKEGAAPRLEGLNLGSNQIGDEGCKALAAALKEGAAPSLKA</sequence>
<accession>A0A0D3KH93</accession>
<dbReference type="PANTHER" id="PTHR24113:SF12">
    <property type="entry name" value="RAN GTPASE-ACTIVATING PROTEIN 1"/>
    <property type="match status" value="1"/>
</dbReference>
<name>A0A0D3KH93_EMIH1</name>
<dbReference type="GO" id="GO:0005634">
    <property type="term" value="C:nucleus"/>
    <property type="evidence" value="ECO:0007669"/>
    <property type="project" value="TreeGrafter"/>
</dbReference>
<reference evidence="6" key="1">
    <citation type="journal article" date="2013" name="Nature">
        <title>Pan genome of the phytoplankton Emiliania underpins its global distribution.</title>
        <authorList>
            <person name="Read B.A."/>
            <person name="Kegel J."/>
            <person name="Klute M.J."/>
            <person name="Kuo A."/>
            <person name="Lefebvre S.C."/>
            <person name="Maumus F."/>
            <person name="Mayer C."/>
            <person name="Miller J."/>
            <person name="Monier A."/>
            <person name="Salamov A."/>
            <person name="Young J."/>
            <person name="Aguilar M."/>
            <person name="Claverie J.M."/>
            <person name="Frickenhaus S."/>
            <person name="Gonzalez K."/>
            <person name="Herman E.K."/>
            <person name="Lin Y.C."/>
            <person name="Napier J."/>
            <person name="Ogata H."/>
            <person name="Sarno A.F."/>
            <person name="Shmutz J."/>
            <person name="Schroeder D."/>
            <person name="de Vargas C."/>
            <person name="Verret F."/>
            <person name="von Dassow P."/>
            <person name="Valentin K."/>
            <person name="Van de Peer Y."/>
            <person name="Wheeler G."/>
            <person name="Dacks J.B."/>
            <person name="Delwiche C.F."/>
            <person name="Dyhrman S.T."/>
            <person name="Glockner G."/>
            <person name="John U."/>
            <person name="Richards T."/>
            <person name="Worden A.Z."/>
            <person name="Zhang X."/>
            <person name="Grigoriev I.V."/>
            <person name="Allen A.E."/>
            <person name="Bidle K."/>
            <person name="Borodovsky M."/>
            <person name="Bowler C."/>
            <person name="Brownlee C."/>
            <person name="Cock J.M."/>
            <person name="Elias M."/>
            <person name="Gladyshev V.N."/>
            <person name="Groth M."/>
            <person name="Guda C."/>
            <person name="Hadaegh A."/>
            <person name="Iglesias-Rodriguez M.D."/>
            <person name="Jenkins J."/>
            <person name="Jones B.M."/>
            <person name="Lawson T."/>
            <person name="Leese F."/>
            <person name="Lindquist E."/>
            <person name="Lobanov A."/>
            <person name="Lomsadze A."/>
            <person name="Malik S.B."/>
            <person name="Marsh M.E."/>
            <person name="Mackinder L."/>
            <person name="Mock T."/>
            <person name="Mueller-Roeber B."/>
            <person name="Pagarete A."/>
            <person name="Parker M."/>
            <person name="Probert I."/>
            <person name="Quesneville H."/>
            <person name="Raines C."/>
            <person name="Rensing S.A."/>
            <person name="Riano-Pachon D.M."/>
            <person name="Richier S."/>
            <person name="Rokitta S."/>
            <person name="Shiraiwa Y."/>
            <person name="Soanes D.M."/>
            <person name="van der Giezen M."/>
            <person name="Wahlund T.M."/>
            <person name="Williams B."/>
            <person name="Wilson W."/>
            <person name="Wolfe G."/>
            <person name="Wurch L.L."/>
        </authorList>
    </citation>
    <scope>NUCLEOTIDE SEQUENCE</scope>
</reference>
<dbReference type="SUPFAM" id="SSF52047">
    <property type="entry name" value="RNI-like"/>
    <property type="match status" value="1"/>
</dbReference>
<keyword evidence="1" id="KW-0343">GTPase activation</keyword>
<dbReference type="SMART" id="SM00368">
    <property type="entry name" value="LRR_RI"/>
    <property type="match status" value="2"/>
</dbReference>
<evidence type="ECO:0000256" key="4">
    <source>
        <dbReference type="SAM" id="MobiDB-lite"/>
    </source>
</evidence>
<dbReference type="Gene3D" id="3.80.10.10">
    <property type="entry name" value="Ribonuclease Inhibitor"/>
    <property type="match status" value="1"/>
</dbReference>
<dbReference type="PANTHER" id="PTHR24113">
    <property type="entry name" value="RAN GTPASE-ACTIVATING PROTEIN 1"/>
    <property type="match status" value="1"/>
</dbReference>
<feature type="region of interest" description="Disordered" evidence="4">
    <location>
        <begin position="1"/>
        <end position="24"/>
    </location>
</feature>
<dbReference type="PaxDb" id="2903-EOD35128"/>
<protein>
    <submittedName>
        <fullName evidence="5">Uncharacterized protein</fullName>
    </submittedName>
</protein>
<dbReference type="GeneID" id="17280399"/>